<keyword evidence="8" id="KW-1185">Reference proteome</keyword>
<dbReference type="Gene3D" id="3.80.10.10">
    <property type="entry name" value="Ribonuclease Inhibitor"/>
    <property type="match status" value="1"/>
</dbReference>
<evidence type="ECO:0000259" key="5">
    <source>
        <dbReference type="Pfam" id="PF18052"/>
    </source>
</evidence>
<dbReference type="InterPro" id="IPR041118">
    <property type="entry name" value="Rx_N"/>
</dbReference>
<evidence type="ECO:0000256" key="3">
    <source>
        <dbReference type="ARBA" id="ARBA00022821"/>
    </source>
</evidence>
<dbReference type="PRINTS" id="PR00364">
    <property type="entry name" value="DISEASERSIST"/>
</dbReference>
<dbReference type="Pfam" id="PF18052">
    <property type="entry name" value="Rx_N"/>
    <property type="match status" value="1"/>
</dbReference>
<organism evidence="7 8">
    <name type="scientific">Morella rubra</name>
    <name type="common">Chinese bayberry</name>
    <dbReference type="NCBI Taxonomy" id="262757"/>
    <lineage>
        <taxon>Eukaryota</taxon>
        <taxon>Viridiplantae</taxon>
        <taxon>Streptophyta</taxon>
        <taxon>Embryophyta</taxon>
        <taxon>Tracheophyta</taxon>
        <taxon>Spermatophyta</taxon>
        <taxon>Magnoliopsida</taxon>
        <taxon>eudicotyledons</taxon>
        <taxon>Gunneridae</taxon>
        <taxon>Pentapetalae</taxon>
        <taxon>rosids</taxon>
        <taxon>fabids</taxon>
        <taxon>Fagales</taxon>
        <taxon>Myricaceae</taxon>
        <taxon>Morella</taxon>
    </lineage>
</organism>
<evidence type="ECO:0000313" key="7">
    <source>
        <dbReference type="EMBL" id="KAB1202506.1"/>
    </source>
</evidence>
<evidence type="ECO:0000313" key="8">
    <source>
        <dbReference type="Proteomes" id="UP000516437"/>
    </source>
</evidence>
<gene>
    <name evidence="7" type="ORF">CJ030_MR8G022021</name>
</gene>
<dbReference type="EMBL" id="RXIC02000026">
    <property type="protein sequence ID" value="KAB1202506.1"/>
    <property type="molecule type" value="Genomic_DNA"/>
</dbReference>
<dbReference type="Proteomes" id="UP000516437">
    <property type="component" value="Chromosome 8"/>
</dbReference>
<accession>A0A6A1UQR5</accession>
<name>A0A6A1UQR5_9ROSI</name>
<dbReference type="Gene3D" id="3.40.50.300">
    <property type="entry name" value="P-loop containing nucleotide triphosphate hydrolases"/>
    <property type="match status" value="1"/>
</dbReference>
<evidence type="ECO:0000259" key="4">
    <source>
        <dbReference type="Pfam" id="PF00931"/>
    </source>
</evidence>
<dbReference type="PANTHER" id="PTHR47186:SF42">
    <property type="entry name" value="DISEASE RESISTANCE RPP13-LIKE PROTEIN 1"/>
    <property type="match status" value="1"/>
</dbReference>
<dbReference type="PANTHER" id="PTHR47186">
    <property type="entry name" value="LEUCINE-RICH REPEAT-CONTAINING PROTEIN 57"/>
    <property type="match status" value="1"/>
</dbReference>
<evidence type="ECO:0000259" key="6">
    <source>
        <dbReference type="Pfam" id="PF25019"/>
    </source>
</evidence>
<keyword evidence="2" id="KW-0547">Nucleotide-binding</keyword>
<dbReference type="InterPro" id="IPR056789">
    <property type="entry name" value="LRR_R13L1-DRL21"/>
</dbReference>
<keyword evidence="1" id="KW-0677">Repeat</keyword>
<dbReference type="GO" id="GO:0006952">
    <property type="term" value="P:defense response"/>
    <property type="evidence" value="ECO:0007669"/>
    <property type="project" value="UniProtKB-KW"/>
</dbReference>
<dbReference type="InterPro" id="IPR002182">
    <property type="entry name" value="NB-ARC"/>
</dbReference>
<dbReference type="Gene3D" id="1.10.8.430">
    <property type="entry name" value="Helical domain of apoptotic protease-activating factors"/>
    <property type="match status" value="1"/>
</dbReference>
<dbReference type="OrthoDB" id="997839at2759"/>
<dbReference type="InterPro" id="IPR042197">
    <property type="entry name" value="Apaf_helical"/>
</dbReference>
<evidence type="ECO:0000256" key="2">
    <source>
        <dbReference type="ARBA" id="ARBA00022741"/>
    </source>
</evidence>
<dbReference type="GO" id="GO:0051707">
    <property type="term" value="P:response to other organism"/>
    <property type="evidence" value="ECO:0007669"/>
    <property type="project" value="UniProtKB-ARBA"/>
</dbReference>
<dbReference type="AlphaFoldDB" id="A0A6A1UQR5"/>
<feature type="domain" description="Disease resistance N-terminal" evidence="5">
    <location>
        <begin position="99"/>
        <end position="135"/>
    </location>
</feature>
<dbReference type="InterPro" id="IPR032675">
    <property type="entry name" value="LRR_dom_sf"/>
</dbReference>
<dbReference type="InterPro" id="IPR027417">
    <property type="entry name" value="P-loop_NTPase"/>
</dbReference>
<feature type="domain" description="NB-ARC" evidence="4">
    <location>
        <begin position="140"/>
        <end position="241"/>
    </location>
</feature>
<dbReference type="GO" id="GO:0043531">
    <property type="term" value="F:ADP binding"/>
    <property type="evidence" value="ECO:0007669"/>
    <property type="project" value="InterPro"/>
</dbReference>
<dbReference type="Pfam" id="PF25019">
    <property type="entry name" value="LRR_R13L1-DRL21"/>
    <property type="match status" value="1"/>
</dbReference>
<dbReference type="SUPFAM" id="SSF52540">
    <property type="entry name" value="P-loop containing nucleoside triphosphate hydrolases"/>
    <property type="match status" value="1"/>
</dbReference>
<dbReference type="SUPFAM" id="SSF52058">
    <property type="entry name" value="L domain-like"/>
    <property type="match status" value="1"/>
</dbReference>
<comment type="caution">
    <text evidence="7">The sequence shown here is derived from an EMBL/GenBank/DDBJ whole genome shotgun (WGS) entry which is preliminary data.</text>
</comment>
<dbReference type="Pfam" id="PF00931">
    <property type="entry name" value="NB-ARC"/>
    <property type="match status" value="1"/>
</dbReference>
<proteinExistence type="predicted"/>
<keyword evidence="3" id="KW-0611">Plant defense</keyword>
<reference evidence="7 8" key="1">
    <citation type="journal article" date="2019" name="Plant Biotechnol. J.">
        <title>The red bayberry genome and genetic basis of sex determination.</title>
        <authorList>
            <person name="Jia H.M."/>
            <person name="Jia H.J."/>
            <person name="Cai Q.L."/>
            <person name="Wang Y."/>
            <person name="Zhao H.B."/>
            <person name="Yang W.F."/>
            <person name="Wang G.Y."/>
            <person name="Li Y.H."/>
            <person name="Zhan D.L."/>
            <person name="Shen Y.T."/>
            <person name="Niu Q.F."/>
            <person name="Chang L."/>
            <person name="Qiu J."/>
            <person name="Zhao L."/>
            <person name="Xie H.B."/>
            <person name="Fu W.Y."/>
            <person name="Jin J."/>
            <person name="Li X.W."/>
            <person name="Jiao Y."/>
            <person name="Zhou C.C."/>
            <person name="Tu T."/>
            <person name="Chai C.Y."/>
            <person name="Gao J.L."/>
            <person name="Fan L.J."/>
            <person name="van de Weg E."/>
            <person name="Wang J.Y."/>
            <person name="Gao Z.S."/>
        </authorList>
    </citation>
    <scope>NUCLEOTIDE SEQUENCE [LARGE SCALE GENOMIC DNA]</scope>
    <source>
        <tissue evidence="7">Leaves</tissue>
    </source>
</reference>
<sequence length="780" mass="88253">MTMGRNRETSRPGERGKSISLRGSLGADLGGLCYHLMSSMTFLRGGLEYEDAGSATAVSRVGEICNREGIGKSWTSGRKLCQEFRPCLMMRRTGSILRLVKQWLDDLKDLAYDVDDILDEFATEVLRSKSMGENRASKSKKDKENVVELLLTENSSDAGVRVVSIVGMGGMGKTTLAQLVYNDEKLKGIFEVKAWVCVSDDFDVVRVTKAVLESVDSEKCDGKALDWLQVKLKEKLRGKKFWSWMMFGLKTTKPNALDARDFSAFPDLKDIGEDIAKKCKGLPLAATTIGGLLRSKRGRDEWKEVLTAGYGMQQRGKRYMLLEWRRDWEGETNAKFPKKTRHSSYLADEYDGIKKFGAFSDGTYLRTFISLEFVRWEPSYMTSIYVDLSYTPIESFPESMTTFYNLQTLLLEECDALKKLPSEFEKLVNLRHLNIKGARSLEGMPSRMGKLTCLQTLSDFVVGEGSCFGNQELGPLSHLRGTLRISRLEKVIDIGDAKDANLIGKSKLDELLLEWSPDLDDSQNRSSDKFESLFNMLQPNNSLKELSIENYSGTKFPTWLGGPSFPNMVFLWIEDCKSCTSLPPVGQLASLKALFITGMAAVKNVGPEFYREGCFQPFKSLEKLSFYDMEEWEHWTPLGEFPRLLNLLYCQLSQAVGFPDHCQLEINNSRAVVCKNKVDFSSLSISEFTRQIEGLNMEDFPNLQSLSSKGFQKLASLEELVIGNCGKLTSLLKDGLLPTILYLQILYCPLLKERCKREGQEWSKIAHILRVEFDREIFKF</sequence>
<evidence type="ECO:0000256" key="1">
    <source>
        <dbReference type="ARBA" id="ARBA00022737"/>
    </source>
</evidence>
<protein>
    <submittedName>
        <fullName evidence="7">Putative disease resistance RPP13-like protein 1</fullName>
    </submittedName>
</protein>
<feature type="domain" description="R13L1/DRL21-like LRR repeat region" evidence="6">
    <location>
        <begin position="471"/>
        <end position="599"/>
    </location>
</feature>